<dbReference type="Gene3D" id="3.80.10.10">
    <property type="entry name" value="Ribonuclease Inhibitor"/>
    <property type="match status" value="1"/>
</dbReference>
<dbReference type="InterPro" id="IPR032675">
    <property type="entry name" value="LRR_dom_sf"/>
</dbReference>
<reference evidence="1 2" key="1">
    <citation type="journal article" date="2015" name="Genome Biol. Evol.">
        <title>Phylogenomic analyses indicate that early fungi evolved digesting cell walls of algal ancestors of land plants.</title>
        <authorList>
            <person name="Chang Y."/>
            <person name="Wang S."/>
            <person name="Sekimoto S."/>
            <person name="Aerts A.L."/>
            <person name="Choi C."/>
            <person name="Clum A."/>
            <person name="LaButti K.M."/>
            <person name="Lindquist E.A."/>
            <person name="Yee Ngan C."/>
            <person name="Ohm R.A."/>
            <person name="Salamov A.A."/>
            <person name="Grigoriev I.V."/>
            <person name="Spatafora J.W."/>
            <person name="Berbee M.L."/>
        </authorList>
    </citation>
    <scope>NUCLEOTIDE SEQUENCE [LARGE SCALE GENOMIC DNA]</scope>
    <source>
        <strain evidence="1 2">NRRL 28638</strain>
    </source>
</reference>
<gene>
    <name evidence="1" type="ORF">CONCODRAFT_12945</name>
</gene>
<dbReference type="SUPFAM" id="SSF52047">
    <property type="entry name" value="RNI-like"/>
    <property type="match status" value="1"/>
</dbReference>
<evidence type="ECO:0008006" key="3">
    <source>
        <dbReference type="Google" id="ProtNLM"/>
    </source>
</evidence>
<evidence type="ECO:0000313" key="2">
    <source>
        <dbReference type="Proteomes" id="UP000070444"/>
    </source>
</evidence>
<proteinExistence type="predicted"/>
<keyword evidence="2" id="KW-1185">Reference proteome</keyword>
<accession>A0A137NRR0</accession>
<name>A0A137NRR0_CONC2</name>
<evidence type="ECO:0000313" key="1">
    <source>
        <dbReference type="EMBL" id="KXN65456.1"/>
    </source>
</evidence>
<sequence length="472" mass="55930">MTANNRSEENEIEWNNIFVLDEFVKYLDIKSLAEFSLVSKFNRNKLNSRIFAHSAFIREDYFRYFKKNLSEYEDQLYFSYFDFIDSIWDLNLLNVELRVQLIYISERLDLMNQLIDGSRGIEPFIKSLRVTELGHMLYILYPIAFSFSNLIQLEIDSCTFPLLALLKIGENLKKLKNLTLNKVLLIEFEKQELSSSFVYFPSSLEELTLNYFAIVTLNPKPTDIYIVGNQNHKECSESNYFDQSKSSNLKKLHLAIIKSDYVRKLLNIYQNVEEFTINDCDLDQRIIDKLSAMQNLTKLSIHNHDSESIAITSLSGLIFPQFNFITNLALEFSECMYKANNEFLHFTNYFPNLTQLSIDLSTINFENINIGKFFLETLPSYQKLEILTLVYMDLKEEYNFNWLKFISVDCLILDFDYVDSDEIDFRLFSYKIKEVRKRTLDIKFELECIEDNPEIFDKWTISYCGNYIYFEK</sequence>
<dbReference type="AlphaFoldDB" id="A0A137NRR0"/>
<dbReference type="Proteomes" id="UP000070444">
    <property type="component" value="Unassembled WGS sequence"/>
</dbReference>
<organism evidence="1 2">
    <name type="scientific">Conidiobolus coronatus (strain ATCC 28846 / CBS 209.66 / NRRL 28638)</name>
    <name type="common">Delacroixia coronata</name>
    <dbReference type="NCBI Taxonomy" id="796925"/>
    <lineage>
        <taxon>Eukaryota</taxon>
        <taxon>Fungi</taxon>
        <taxon>Fungi incertae sedis</taxon>
        <taxon>Zoopagomycota</taxon>
        <taxon>Entomophthoromycotina</taxon>
        <taxon>Entomophthoromycetes</taxon>
        <taxon>Entomophthorales</taxon>
        <taxon>Ancylistaceae</taxon>
        <taxon>Conidiobolus</taxon>
    </lineage>
</organism>
<protein>
    <recommendedName>
        <fullName evidence="3">F-box domain-containing protein</fullName>
    </recommendedName>
</protein>
<dbReference type="EMBL" id="KQ964877">
    <property type="protein sequence ID" value="KXN65456.1"/>
    <property type="molecule type" value="Genomic_DNA"/>
</dbReference>